<dbReference type="GO" id="GO:0008270">
    <property type="term" value="F:zinc ion binding"/>
    <property type="evidence" value="ECO:0007669"/>
    <property type="project" value="UniProtKB-KW"/>
</dbReference>
<dbReference type="GO" id="GO:0045944">
    <property type="term" value="P:positive regulation of transcription by RNA polymerase II"/>
    <property type="evidence" value="ECO:0007669"/>
    <property type="project" value="UniProtKB-ARBA"/>
</dbReference>
<keyword evidence="3 5" id="KW-0863">Zinc-finger</keyword>
<dbReference type="FunCoup" id="D8Q782">
    <property type="interactions" value="163"/>
</dbReference>
<dbReference type="AlphaFoldDB" id="D8Q782"/>
<organism evidence="10">
    <name type="scientific">Schizophyllum commune (strain H4-8 / FGSC 9210)</name>
    <name type="common">Split gill fungus</name>
    <dbReference type="NCBI Taxonomy" id="578458"/>
    <lineage>
        <taxon>Eukaryota</taxon>
        <taxon>Fungi</taxon>
        <taxon>Dikarya</taxon>
        <taxon>Basidiomycota</taxon>
        <taxon>Agaricomycotina</taxon>
        <taxon>Agaricomycetes</taxon>
        <taxon>Agaricomycetidae</taxon>
        <taxon>Agaricales</taxon>
        <taxon>Schizophyllaceae</taxon>
        <taxon>Schizophyllum</taxon>
    </lineage>
</organism>
<dbReference type="STRING" id="578458.D8Q782"/>
<keyword evidence="4" id="KW-0862">Zinc</keyword>
<dbReference type="SMART" id="SM00355">
    <property type="entry name" value="ZnF_C2H2"/>
    <property type="match status" value="3"/>
</dbReference>
<dbReference type="Pfam" id="PF00096">
    <property type="entry name" value="zf-C2H2"/>
    <property type="match status" value="1"/>
</dbReference>
<feature type="coiled-coil region" evidence="6">
    <location>
        <begin position="255"/>
        <end position="293"/>
    </location>
</feature>
<reference evidence="9 10" key="1">
    <citation type="journal article" date="2010" name="Nat. Biotechnol.">
        <title>Genome sequence of the model mushroom Schizophyllum commune.</title>
        <authorList>
            <person name="Ohm R.A."/>
            <person name="de Jong J.F."/>
            <person name="Lugones L.G."/>
            <person name="Aerts A."/>
            <person name="Kothe E."/>
            <person name="Stajich J.E."/>
            <person name="de Vries R.P."/>
            <person name="Record E."/>
            <person name="Levasseur A."/>
            <person name="Baker S.E."/>
            <person name="Bartholomew K.A."/>
            <person name="Coutinho P.M."/>
            <person name="Erdmann S."/>
            <person name="Fowler T.J."/>
            <person name="Gathman A.C."/>
            <person name="Lombard V."/>
            <person name="Henrissat B."/>
            <person name="Knabe N."/>
            <person name="Kuees U."/>
            <person name="Lilly W.W."/>
            <person name="Lindquist E."/>
            <person name="Lucas S."/>
            <person name="Magnuson J.K."/>
            <person name="Piumi F."/>
            <person name="Raudaskoski M."/>
            <person name="Salamov A."/>
            <person name="Schmutz J."/>
            <person name="Schwarze F.W.M.R."/>
            <person name="vanKuyk P.A."/>
            <person name="Horton J.S."/>
            <person name="Grigoriev I.V."/>
            <person name="Woesten H.A.B."/>
        </authorList>
    </citation>
    <scope>NUCLEOTIDE SEQUENCE [LARGE SCALE GENOMIC DNA]</scope>
    <source>
        <strain evidence="10">H4-8 / FGSC 9210</strain>
    </source>
</reference>
<dbReference type="PROSITE" id="PS50157">
    <property type="entry name" value="ZINC_FINGER_C2H2_2"/>
    <property type="match status" value="1"/>
</dbReference>
<evidence type="ECO:0000256" key="2">
    <source>
        <dbReference type="ARBA" id="ARBA00022737"/>
    </source>
</evidence>
<evidence type="ECO:0000256" key="5">
    <source>
        <dbReference type="PROSITE-ProRule" id="PRU00042"/>
    </source>
</evidence>
<dbReference type="EMBL" id="GL377307">
    <property type="protein sequence ID" value="EFI95989.1"/>
    <property type="molecule type" value="Genomic_DNA"/>
</dbReference>
<evidence type="ECO:0000259" key="8">
    <source>
        <dbReference type="PROSITE" id="PS50157"/>
    </source>
</evidence>
<keyword evidence="1" id="KW-0479">Metal-binding</keyword>
<dbReference type="HOGENOM" id="CLU_046889_0_0_1"/>
<dbReference type="GO" id="GO:0005634">
    <property type="term" value="C:nucleus"/>
    <property type="evidence" value="ECO:0007669"/>
    <property type="project" value="UniProtKB-ARBA"/>
</dbReference>
<protein>
    <recommendedName>
        <fullName evidence="8">C2H2-type domain-containing protein</fullName>
    </recommendedName>
</protein>
<dbReference type="InterPro" id="IPR036236">
    <property type="entry name" value="Znf_C2H2_sf"/>
</dbReference>
<feature type="compositionally biased region" description="Basic residues" evidence="7">
    <location>
        <begin position="187"/>
        <end position="196"/>
    </location>
</feature>
<keyword evidence="10" id="KW-1185">Reference proteome</keyword>
<proteinExistence type="predicted"/>
<dbReference type="Proteomes" id="UP000007431">
    <property type="component" value="Unassembled WGS sequence"/>
</dbReference>
<dbReference type="PANTHER" id="PTHR19818:SF139">
    <property type="entry name" value="PAIR-RULE PROTEIN ODD-PAIRED"/>
    <property type="match status" value="1"/>
</dbReference>
<keyword evidence="6" id="KW-0175">Coiled coil</keyword>
<dbReference type="eggNOG" id="KOG1721">
    <property type="taxonomic scope" value="Eukaryota"/>
</dbReference>
<dbReference type="GO" id="GO:0000981">
    <property type="term" value="F:DNA-binding transcription factor activity, RNA polymerase II-specific"/>
    <property type="evidence" value="ECO:0007669"/>
    <property type="project" value="TreeGrafter"/>
</dbReference>
<dbReference type="GO" id="GO:0000978">
    <property type="term" value="F:RNA polymerase II cis-regulatory region sequence-specific DNA binding"/>
    <property type="evidence" value="ECO:0007669"/>
    <property type="project" value="TreeGrafter"/>
</dbReference>
<feature type="non-terminal residue" evidence="9">
    <location>
        <position position="353"/>
    </location>
</feature>
<dbReference type="InParanoid" id="D8Q782"/>
<dbReference type="Gene3D" id="3.30.160.60">
    <property type="entry name" value="Classic Zinc Finger"/>
    <property type="match status" value="2"/>
</dbReference>
<evidence type="ECO:0000313" key="9">
    <source>
        <dbReference type="EMBL" id="EFI95989.1"/>
    </source>
</evidence>
<keyword evidence="2" id="KW-0677">Repeat</keyword>
<feature type="region of interest" description="Disordered" evidence="7">
    <location>
        <begin position="313"/>
        <end position="353"/>
    </location>
</feature>
<feature type="region of interest" description="Disordered" evidence="7">
    <location>
        <begin position="1"/>
        <end position="56"/>
    </location>
</feature>
<feature type="domain" description="C2H2-type" evidence="8">
    <location>
        <begin position="124"/>
        <end position="147"/>
    </location>
</feature>
<evidence type="ECO:0000313" key="10">
    <source>
        <dbReference type="Proteomes" id="UP000007431"/>
    </source>
</evidence>
<dbReference type="VEuPathDB" id="FungiDB:SCHCODRAFT_02629570"/>
<dbReference type="InterPro" id="IPR013087">
    <property type="entry name" value="Znf_C2H2_type"/>
</dbReference>
<sequence>MSEQIIDFSDVAEAGGSADRPDEPSTGKSTPGPQGGGDSVNTSDDRGEPEDGGAASLWRECGQSFPHAAALLEHIDQDHTAPAGSKYTCEWASCGGRGRQQASRSALISHVRSHISKGLKGAAAQCTECECTFERPDSLQRHMRTEHGQAGLRRSGRKRKRPNEDTGRPLSPNTHTFYAFRVDTGKPRGRPPRRHGPSIYHSAEPGSSTSPMKLTYVSLPDNAFPPPQAQAEPPQPIPVERSPEMVRYILMKAKYRYALEQNEALTNELELARAELERQREEKDFALDKLLNDVFGAEADAYINPVEIKRAEEKVRARDGGPSPPSPPPEGEFTERLPWHNPPEDPSASGAPR</sequence>
<dbReference type="InterPro" id="IPR050329">
    <property type="entry name" value="GLI_C2H2-zinc-finger"/>
</dbReference>
<accession>D8Q782</accession>
<dbReference type="SUPFAM" id="SSF57667">
    <property type="entry name" value="beta-beta-alpha zinc fingers"/>
    <property type="match status" value="1"/>
</dbReference>
<evidence type="ECO:0000256" key="6">
    <source>
        <dbReference type="SAM" id="Coils"/>
    </source>
</evidence>
<gene>
    <name evidence="9" type="ORF">SCHCODRAFT_269974</name>
</gene>
<dbReference type="PANTHER" id="PTHR19818">
    <property type="entry name" value="ZINC FINGER PROTEIN ZIC AND GLI"/>
    <property type="match status" value="1"/>
</dbReference>
<dbReference type="OMA" id="CQWEECG"/>
<feature type="region of interest" description="Disordered" evidence="7">
    <location>
        <begin position="140"/>
        <end position="239"/>
    </location>
</feature>
<feature type="compositionally biased region" description="Pro residues" evidence="7">
    <location>
        <begin position="223"/>
        <end position="237"/>
    </location>
</feature>
<evidence type="ECO:0000256" key="4">
    <source>
        <dbReference type="ARBA" id="ARBA00022833"/>
    </source>
</evidence>
<evidence type="ECO:0000256" key="3">
    <source>
        <dbReference type="ARBA" id="ARBA00022771"/>
    </source>
</evidence>
<dbReference type="PROSITE" id="PS00028">
    <property type="entry name" value="ZINC_FINGER_C2H2_1"/>
    <property type="match status" value="1"/>
</dbReference>
<name>D8Q782_SCHCM</name>
<dbReference type="VEuPathDB" id="FungiDB:SCHCODRAFT_02629573"/>
<evidence type="ECO:0000256" key="7">
    <source>
        <dbReference type="SAM" id="MobiDB-lite"/>
    </source>
</evidence>
<evidence type="ECO:0000256" key="1">
    <source>
        <dbReference type="ARBA" id="ARBA00022723"/>
    </source>
</evidence>